<protein>
    <recommendedName>
        <fullName evidence="7">RING-type domain-containing protein</fullName>
    </recommendedName>
</protein>
<comment type="caution">
    <text evidence="8">The sequence shown here is derived from an EMBL/GenBank/DDBJ whole genome shotgun (WGS) entry which is preliminary data.</text>
</comment>
<dbReference type="Pfam" id="PF13639">
    <property type="entry name" value="zf-RING_2"/>
    <property type="match status" value="1"/>
</dbReference>
<dbReference type="Proteomes" id="UP000636800">
    <property type="component" value="Chromosome 7"/>
</dbReference>
<keyword evidence="6" id="KW-0812">Transmembrane</keyword>
<dbReference type="InterPro" id="IPR001841">
    <property type="entry name" value="Znf_RING"/>
</dbReference>
<evidence type="ECO:0000256" key="3">
    <source>
        <dbReference type="ARBA" id="ARBA00022833"/>
    </source>
</evidence>
<dbReference type="InterPro" id="IPR013083">
    <property type="entry name" value="Znf_RING/FYVE/PHD"/>
</dbReference>
<evidence type="ECO:0000256" key="4">
    <source>
        <dbReference type="PROSITE-ProRule" id="PRU00175"/>
    </source>
</evidence>
<evidence type="ECO:0000313" key="9">
    <source>
        <dbReference type="Proteomes" id="UP000636800"/>
    </source>
</evidence>
<dbReference type="UniPathway" id="UPA00143"/>
<feature type="region of interest" description="Disordered" evidence="5">
    <location>
        <begin position="138"/>
        <end position="158"/>
    </location>
</feature>
<evidence type="ECO:0000313" key="8">
    <source>
        <dbReference type="EMBL" id="KAG0473721.1"/>
    </source>
</evidence>
<gene>
    <name evidence="8" type="ORF">HPP92_015578</name>
</gene>
<dbReference type="EMBL" id="JADCNL010000007">
    <property type="protein sequence ID" value="KAG0473721.1"/>
    <property type="molecule type" value="Genomic_DNA"/>
</dbReference>
<keyword evidence="2 4" id="KW-0863">Zinc-finger</keyword>
<dbReference type="SMART" id="SM00184">
    <property type="entry name" value="RING"/>
    <property type="match status" value="1"/>
</dbReference>
<keyword evidence="9" id="KW-1185">Reference proteome</keyword>
<dbReference type="GO" id="GO:0008270">
    <property type="term" value="F:zinc ion binding"/>
    <property type="evidence" value="ECO:0007669"/>
    <property type="project" value="UniProtKB-KW"/>
</dbReference>
<keyword evidence="3" id="KW-0862">Zinc</keyword>
<dbReference type="PANTHER" id="PTHR45798:SF97">
    <property type="entry name" value="ALCOHOL-SENSITIVE RING FINGER PROTEIN 1"/>
    <property type="match status" value="1"/>
</dbReference>
<feature type="transmembrane region" description="Helical" evidence="6">
    <location>
        <begin position="28"/>
        <end position="48"/>
    </location>
</feature>
<keyword evidence="6" id="KW-0472">Membrane</keyword>
<keyword evidence="1" id="KW-0479">Metal-binding</keyword>
<dbReference type="PROSITE" id="PS50089">
    <property type="entry name" value="ZF_RING_2"/>
    <property type="match status" value="1"/>
</dbReference>
<dbReference type="InterPro" id="IPR052788">
    <property type="entry name" value="RING-type_E3_ligase_ATL"/>
</dbReference>
<dbReference type="AlphaFoldDB" id="A0A835QI58"/>
<keyword evidence="6" id="KW-1133">Transmembrane helix</keyword>
<proteinExistence type="predicted"/>
<evidence type="ECO:0000256" key="1">
    <source>
        <dbReference type="ARBA" id="ARBA00022723"/>
    </source>
</evidence>
<dbReference type="PANTHER" id="PTHR45798">
    <property type="entry name" value="RING-H2 FINGER PROTEIN ATL61-RELATED-RELATED"/>
    <property type="match status" value="1"/>
</dbReference>
<dbReference type="GO" id="GO:0016567">
    <property type="term" value="P:protein ubiquitination"/>
    <property type="evidence" value="ECO:0007669"/>
    <property type="project" value="UniProtKB-UniPathway"/>
</dbReference>
<evidence type="ECO:0000256" key="5">
    <source>
        <dbReference type="SAM" id="MobiDB-lite"/>
    </source>
</evidence>
<dbReference type="OrthoDB" id="185373at2759"/>
<reference evidence="8 9" key="1">
    <citation type="journal article" date="2020" name="Nat. Food">
        <title>A phased Vanilla planifolia genome enables genetic improvement of flavour and production.</title>
        <authorList>
            <person name="Hasing T."/>
            <person name="Tang H."/>
            <person name="Brym M."/>
            <person name="Khazi F."/>
            <person name="Huang T."/>
            <person name="Chambers A.H."/>
        </authorList>
    </citation>
    <scope>NUCLEOTIDE SEQUENCE [LARGE SCALE GENOMIC DNA]</scope>
    <source>
        <tissue evidence="8">Leaf</tissue>
    </source>
</reference>
<evidence type="ECO:0000259" key="7">
    <source>
        <dbReference type="PROSITE" id="PS50089"/>
    </source>
</evidence>
<dbReference type="Gene3D" id="3.30.40.10">
    <property type="entry name" value="Zinc/RING finger domain, C3HC4 (zinc finger)"/>
    <property type="match status" value="1"/>
</dbReference>
<organism evidence="8 9">
    <name type="scientific">Vanilla planifolia</name>
    <name type="common">Vanilla</name>
    <dbReference type="NCBI Taxonomy" id="51239"/>
    <lineage>
        <taxon>Eukaryota</taxon>
        <taxon>Viridiplantae</taxon>
        <taxon>Streptophyta</taxon>
        <taxon>Embryophyta</taxon>
        <taxon>Tracheophyta</taxon>
        <taxon>Spermatophyta</taxon>
        <taxon>Magnoliopsida</taxon>
        <taxon>Liliopsida</taxon>
        <taxon>Asparagales</taxon>
        <taxon>Orchidaceae</taxon>
        <taxon>Vanilloideae</taxon>
        <taxon>Vanilleae</taxon>
        <taxon>Vanilla</taxon>
    </lineage>
</organism>
<accession>A0A835QI58</accession>
<evidence type="ECO:0000256" key="6">
    <source>
        <dbReference type="SAM" id="Phobius"/>
    </source>
</evidence>
<feature type="domain" description="RING-type" evidence="7">
    <location>
        <begin position="89"/>
        <end position="131"/>
    </location>
</feature>
<evidence type="ECO:0000256" key="2">
    <source>
        <dbReference type="ARBA" id="ARBA00022771"/>
    </source>
</evidence>
<sequence length="158" mass="17824">MSLQDSRLFHWHYDELEDRNFRVKGHELLFLLPVLAALLCVPLLCFCLRRACRRGGSADSTTEGVEQGMDVEAVRKLPVRAHRGEAAVCSICLGVVVDGEKERPLPVCGHWFHPECIEEWLKKQSNCPLCRANIVRGGNKETSPPHPPPFQGTEERLL</sequence>
<dbReference type="SUPFAM" id="SSF57850">
    <property type="entry name" value="RING/U-box"/>
    <property type="match status" value="1"/>
</dbReference>
<name>A0A835QI58_VANPL</name>